<feature type="transmembrane region" description="Helical" evidence="7">
    <location>
        <begin position="197"/>
        <end position="220"/>
    </location>
</feature>
<comment type="similarity">
    <text evidence="5">Belongs to the SAT4 family.</text>
</comment>
<accession>A0A9W7SKE5</accession>
<dbReference type="Pfam" id="PF20684">
    <property type="entry name" value="Fung_rhodopsin"/>
    <property type="match status" value="1"/>
</dbReference>
<feature type="transmembrane region" description="Helical" evidence="7">
    <location>
        <begin position="232"/>
        <end position="253"/>
    </location>
</feature>
<sequence>MPGNIISITPAEVAAWPKPNYIDPFDRTWLSAYAGFLYALSTAFLSLRFWLRITQHSGPWGLDDWILLLAWLCSTMYTVVTIYASATCHVGRHVWDIPIQLFEPLALVTWLAELASLLTGGLCKISVLLFYRRLVVGTYERGWRWAVWIAIALTACYNLAFILALLFNCNPTRAYWMAFDIHWIATRHPYTCADTKAINLLSGICSAVSDLYSVVLPIIMTRKIQLPKRQKIALRAIFCLGLLVVATSAVRSYNLYEVGEQSDVTWYIFNVYAWSQAELQLGLICAGAPSIRVLFRKFFGSMTSRMYGSNRSTEPSNIGTVAEEENVCRRSFGAKNRAFVDSHDRWSTVELAKGSYDTQVVGEIEVDTSLATSHTIKAPEDYELRDMRTLEKYREKATSIGSRRESMSQAGKHHRHVKSAVWNPADGQ</sequence>
<dbReference type="InterPro" id="IPR052337">
    <property type="entry name" value="SAT4-like"/>
</dbReference>
<dbReference type="EMBL" id="RIBY02002323">
    <property type="protein sequence ID" value="KAH9819374.1"/>
    <property type="molecule type" value="Genomic_DNA"/>
</dbReference>
<protein>
    <recommendedName>
        <fullName evidence="8">Rhodopsin domain-containing protein</fullName>
    </recommendedName>
</protein>
<proteinExistence type="inferred from homology"/>
<evidence type="ECO:0000259" key="8">
    <source>
        <dbReference type="Pfam" id="PF20684"/>
    </source>
</evidence>
<dbReference type="PANTHER" id="PTHR33048:SF129">
    <property type="entry name" value="INTEGRAL MEMBRANE PROTEIN-RELATED"/>
    <property type="match status" value="1"/>
</dbReference>
<feature type="compositionally biased region" description="Basic and acidic residues" evidence="6">
    <location>
        <begin position="396"/>
        <end position="406"/>
    </location>
</feature>
<keyword evidence="4 7" id="KW-0472">Membrane</keyword>
<keyword evidence="10" id="KW-1185">Reference proteome</keyword>
<gene>
    <name evidence="9" type="ORF">Tdes44962_MAKER05212</name>
</gene>
<evidence type="ECO:0000256" key="4">
    <source>
        <dbReference type="ARBA" id="ARBA00023136"/>
    </source>
</evidence>
<organism evidence="9 10">
    <name type="scientific">Teratosphaeria destructans</name>
    <dbReference type="NCBI Taxonomy" id="418781"/>
    <lineage>
        <taxon>Eukaryota</taxon>
        <taxon>Fungi</taxon>
        <taxon>Dikarya</taxon>
        <taxon>Ascomycota</taxon>
        <taxon>Pezizomycotina</taxon>
        <taxon>Dothideomycetes</taxon>
        <taxon>Dothideomycetidae</taxon>
        <taxon>Mycosphaerellales</taxon>
        <taxon>Teratosphaeriaceae</taxon>
        <taxon>Teratosphaeria</taxon>
    </lineage>
</organism>
<evidence type="ECO:0000256" key="6">
    <source>
        <dbReference type="SAM" id="MobiDB-lite"/>
    </source>
</evidence>
<comment type="subcellular location">
    <subcellularLocation>
        <location evidence="1">Membrane</location>
        <topology evidence="1">Multi-pass membrane protein</topology>
    </subcellularLocation>
</comment>
<keyword evidence="2 7" id="KW-0812">Transmembrane</keyword>
<reference evidence="9 10" key="1">
    <citation type="journal article" date="2018" name="IMA Fungus">
        <title>IMA Genome-F 10: Nine draft genome sequences of Claviceps purpurea s.lat., including C. arundinis, C. humidiphila, and C. cf. spartinae, pseudomolecules for the pitch canker pathogen Fusarium circinatum, draft genome of Davidsoniella eucalypti, Grosmannia galeiformis, Quambalaria eucalypti, and Teratosphaeria destructans.</title>
        <authorList>
            <person name="Wingfield B.D."/>
            <person name="Liu M."/>
            <person name="Nguyen H.D."/>
            <person name="Lane F.A."/>
            <person name="Morgan S.W."/>
            <person name="De Vos L."/>
            <person name="Wilken P.M."/>
            <person name="Duong T.A."/>
            <person name="Aylward J."/>
            <person name="Coetzee M.P."/>
            <person name="Dadej K."/>
            <person name="De Beer Z.W."/>
            <person name="Findlay W."/>
            <person name="Havenga M."/>
            <person name="Kolarik M."/>
            <person name="Menzies J.G."/>
            <person name="Naidoo K."/>
            <person name="Pochopski O."/>
            <person name="Shoukouhi P."/>
            <person name="Santana Q.C."/>
            <person name="Seifert K.A."/>
            <person name="Soal N."/>
            <person name="Steenkamp E.T."/>
            <person name="Tatham C.T."/>
            <person name="van der Nest M.A."/>
            <person name="Wingfield M.J."/>
        </authorList>
    </citation>
    <scope>NUCLEOTIDE SEQUENCE [LARGE SCALE GENOMIC DNA]</scope>
    <source>
        <strain evidence="9">CMW44962</strain>
    </source>
</reference>
<feature type="transmembrane region" description="Helical" evidence="7">
    <location>
        <begin position="143"/>
        <end position="167"/>
    </location>
</feature>
<dbReference type="GO" id="GO:0016020">
    <property type="term" value="C:membrane"/>
    <property type="evidence" value="ECO:0007669"/>
    <property type="project" value="UniProtKB-SubCell"/>
</dbReference>
<feature type="region of interest" description="Disordered" evidence="6">
    <location>
        <begin position="396"/>
        <end position="428"/>
    </location>
</feature>
<feature type="transmembrane region" description="Helical" evidence="7">
    <location>
        <begin position="30"/>
        <end position="53"/>
    </location>
</feature>
<evidence type="ECO:0000256" key="2">
    <source>
        <dbReference type="ARBA" id="ARBA00022692"/>
    </source>
</evidence>
<evidence type="ECO:0000256" key="5">
    <source>
        <dbReference type="ARBA" id="ARBA00038359"/>
    </source>
</evidence>
<feature type="transmembrane region" description="Helical" evidence="7">
    <location>
        <begin position="106"/>
        <end position="131"/>
    </location>
</feature>
<keyword evidence="3 7" id="KW-1133">Transmembrane helix</keyword>
<dbReference type="AlphaFoldDB" id="A0A9W7SKE5"/>
<evidence type="ECO:0000256" key="7">
    <source>
        <dbReference type="SAM" id="Phobius"/>
    </source>
</evidence>
<evidence type="ECO:0000313" key="9">
    <source>
        <dbReference type="EMBL" id="KAH9819374.1"/>
    </source>
</evidence>
<comment type="caution">
    <text evidence="9">The sequence shown here is derived from an EMBL/GenBank/DDBJ whole genome shotgun (WGS) entry which is preliminary data.</text>
</comment>
<reference evidence="9 10" key="2">
    <citation type="journal article" date="2021" name="Curr. Genet.">
        <title>Genetic response to nitrogen starvation in the aggressive Eucalyptus foliar pathogen Teratosphaeria destructans.</title>
        <authorList>
            <person name="Havenga M."/>
            <person name="Wingfield B.D."/>
            <person name="Wingfield M.J."/>
            <person name="Dreyer L.L."/>
            <person name="Roets F."/>
            <person name="Aylward J."/>
        </authorList>
    </citation>
    <scope>NUCLEOTIDE SEQUENCE [LARGE SCALE GENOMIC DNA]</scope>
    <source>
        <strain evidence="9">CMW44962</strain>
    </source>
</reference>
<evidence type="ECO:0000256" key="3">
    <source>
        <dbReference type="ARBA" id="ARBA00022989"/>
    </source>
</evidence>
<evidence type="ECO:0000256" key="1">
    <source>
        <dbReference type="ARBA" id="ARBA00004141"/>
    </source>
</evidence>
<name>A0A9W7SKE5_9PEZI</name>
<evidence type="ECO:0000313" key="10">
    <source>
        <dbReference type="Proteomes" id="UP001138500"/>
    </source>
</evidence>
<dbReference type="Proteomes" id="UP001138500">
    <property type="component" value="Unassembled WGS sequence"/>
</dbReference>
<dbReference type="PANTHER" id="PTHR33048">
    <property type="entry name" value="PTH11-LIKE INTEGRAL MEMBRANE PROTEIN (AFU_ORTHOLOGUE AFUA_5G11245)"/>
    <property type="match status" value="1"/>
</dbReference>
<feature type="transmembrane region" description="Helical" evidence="7">
    <location>
        <begin position="65"/>
        <end position="86"/>
    </location>
</feature>
<feature type="transmembrane region" description="Helical" evidence="7">
    <location>
        <begin position="273"/>
        <end position="295"/>
    </location>
</feature>
<feature type="domain" description="Rhodopsin" evidence="8">
    <location>
        <begin position="47"/>
        <end position="297"/>
    </location>
</feature>
<dbReference type="InterPro" id="IPR049326">
    <property type="entry name" value="Rhodopsin_dom_fungi"/>
</dbReference>
<dbReference type="OrthoDB" id="5429740at2759"/>